<comment type="subcellular location">
    <subcellularLocation>
        <location evidence="1 9">Cell membrane</location>
        <topology evidence="1 9">Multi-pass membrane protein</topology>
    </subcellularLocation>
</comment>
<dbReference type="Gene3D" id="1.10.3720.10">
    <property type="entry name" value="MetI-like"/>
    <property type="match status" value="1"/>
</dbReference>
<evidence type="ECO:0000256" key="7">
    <source>
        <dbReference type="ARBA" id="ARBA00022989"/>
    </source>
</evidence>
<dbReference type="PANTHER" id="PTHR43386:SF1">
    <property type="entry name" value="D,D-DIPEPTIDE TRANSPORT SYSTEM PERMEASE PROTEIN DDPC-RELATED"/>
    <property type="match status" value="1"/>
</dbReference>
<evidence type="ECO:0000256" key="3">
    <source>
        <dbReference type="ARBA" id="ARBA00022475"/>
    </source>
</evidence>
<keyword evidence="5" id="KW-0571">Peptide transport</keyword>
<evidence type="ECO:0000256" key="8">
    <source>
        <dbReference type="ARBA" id="ARBA00023136"/>
    </source>
</evidence>
<keyword evidence="7 9" id="KW-1133">Transmembrane helix</keyword>
<keyword evidence="4 9" id="KW-0812">Transmembrane</keyword>
<dbReference type="PROSITE" id="PS50928">
    <property type="entry name" value="ABC_TM1"/>
    <property type="match status" value="1"/>
</dbReference>
<proteinExistence type="inferred from homology"/>
<dbReference type="Pfam" id="PF12911">
    <property type="entry name" value="OppC_N"/>
    <property type="match status" value="1"/>
</dbReference>
<dbReference type="OrthoDB" id="7265679at2"/>
<dbReference type="SUPFAM" id="SSF161098">
    <property type="entry name" value="MetI-like"/>
    <property type="match status" value="1"/>
</dbReference>
<evidence type="ECO:0000313" key="12">
    <source>
        <dbReference type="Proteomes" id="UP000254889"/>
    </source>
</evidence>
<keyword evidence="2 9" id="KW-0813">Transport</keyword>
<evidence type="ECO:0000256" key="5">
    <source>
        <dbReference type="ARBA" id="ARBA00022856"/>
    </source>
</evidence>
<gene>
    <name evidence="11" type="ORF">DW352_09300</name>
</gene>
<keyword evidence="8 9" id="KW-0472">Membrane</keyword>
<dbReference type="KEGG" id="ptaw:DW352_09300"/>
<evidence type="ECO:0000259" key="10">
    <source>
        <dbReference type="PROSITE" id="PS50928"/>
    </source>
</evidence>
<feature type="transmembrane region" description="Helical" evidence="9">
    <location>
        <begin position="119"/>
        <end position="145"/>
    </location>
</feature>
<dbReference type="Proteomes" id="UP000254889">
    <property type="component" value="Chromosome"/>
</dbReference>
<accession>A0A345ZUU1</accession>
<dbReference type="RefSeq" id="WP_115690582.1">
    <property type="nucleotide sequence ID" value="NZ_CP031417.1"/>
</dbReference>
<feature type="transmembrane region" description="Helical" evidence="9">
    <location>
        <begin position="77"/>
        <end position="99"/>
    </location>
</feature>
<dbReference type="GO" id="GO:0015833">
    <property type="term" value="P:peptide transport"/>
    <property type="evidence" value="ECO:0007669"/>
    <property type="project" value="UniProtKB-KW"/>
</dbReference>
<evidence type="ECO:0000313" key="11">
    <source>
        <dbReference type="EMBL" id="AXK80688.1"/>
    </source>
</evidence>
<dbReference type="EMBL" id="CP031417">
    <property type="protein sequence ID" value="AXK80688.1"/>
    <property type="molecule type" value="Genomic_DNA"/>
</dbReference>
<feature type="transmembrane region" description="Helical" evidence="9">
    <location>
        <begin position="192"/>
        <end position="221"/>
    </location>
</feature>
<dbReference type="PANTHER" id="PTHR43386">
    <property type="entry name" value="OLIGOPEPTIDE TRANSPORT SYSTEM PERMEASE PROTEIN APPC"/>
    <property type="match status" value="1"/>
</dbReference>
<evidence type="ECO:0000256" key="6">
    <source>
        <dbReference type="ARBA" id="ARBA00022927"/>
    </source>
</evidence>
<dbReference type="InterPro" id="IPR050366">
    <property type="entry name" value="BP-dependent_transpt_permease"/>
</dbReference>
<dbReference type="GO" id="GO:0015031">
    <property type="term" value="P:protein transport"/>
    <property type="evidence" value="ECO:0007669"/>
    <property type="project" value="UniProtKB-KW"/>
</dbReference>
<evidence type="ECO:0000256" key="9">
    <source>
        <dbReference type="RuleBase" id="RU363032"/>
    </source>
</evidence>
<keyword evidence="12" id="KW-1185">Reference proteome</keyword>
<organism evidence="11 12">
    <name type="scientific">Pseudolabrys taiwanensis</name>
    <dbReference type="NCBI Taxonomy" id="331696"/>
    <lineage>
        <taxon>Bacteria</taxon>
        <taxon>Pseudomonadati</taxon>
        <taxon>Pseudomonadota</taxon>
        <taxon>Alphaproteobacteria</taxon>
        <taxon>Hyphomicrobiales</taxon>
        <taxon>Xanthobacteraceae</taxon>
        <taxon>Pseudolabrys</taxon>
    </lineage>
</organism>
<dbReference type="Pfam" id="PF00528">
    <property type="entry name" value="BPD_transp_1"/>
    <property type="match status" value="1"/>
</dbReference>
<keyword evidence="3" id="KW-1003">Cell membrane</keyword>
<feature type="domain" description="ABC transmembrane type-1" evidence="10">
    <location>
        <begin position="75"/>
        <end position="264"/>
    </location>
</feature>
<dbReference type="GO" id="GO:0005886">
    <property type="term" value="C:plasma membrane"/>
    <property type="evidence" value="ECO:0007669"/>
    <property type="project" value="UniProtKB-SubCell"/>
</dbReference>
<evidence type="ECO:0000256" key="4">
    <source>
        <dbReference type="ARBA" id="ARBA00022692"/>
    </source>
</evidence>
<dbReference type="AlphaFoldDB" id="A0A345ZUU1"/>
<evidence type="ECO:0000256" key="1">
    <source>
        <dbReference type="ARBA" id="ARBA00004651"/>
    </source>
</evidence>
<feature type="transmembrane region" description="Helical" evidence="9">
    <location>
        <begin position="241"/>
        <end position="264"/>
    </location>
</feature>
<protein>
    <submittedName>
        <fullName evidence="11">ABC transporter permease</fullName>
    </submittedName>
</protein>
<dbReference type="InterPro" id="IPR000515">
    <property type="entry name" value="MetI-like"/>
</dbReference>
<name>A0A345ZUU1_9HYPH</name>
<reference evidence="11 12" key="1">
    <citation type="submission" date="2018-07" db="EMBL/GenBank/DDBJ databases">
        <authorList>
            <person name="Quirk P.G."/>
            <person name="Krulwich T.A."/>
        </authorList>
    </citation>
    <scope>NUCLEOTIDE SEQUENCE [LARGE SCALE GENOMIC DNA]</scope>
    <source>
        <strain evidence="11 12">CC-BB4</strain>
    </source>
</reference>
<comment type="similarity">
    <text evidence="9">Belongs to the binding-protein-dependent transport system permease family.</text>
</comment>
<sequence length="280" mass="30393">MTRWRFRDPKFVIGVLCVGLIVVMAAFGDFLSPFDAQRQNLMDAMLPPFDVESAGHIFGTDQLGRDVFARMVSGARVSLLIAAVVVLISGVAGVCIGAVSGYLGGVRDLFIQKIVETFWAFPAILLAIAILALFGQTLQNLILALTLQRWIPYARLARAQTLSLRSREFVSASKILGGSTTWILRRHILPNLVASSIIIATFSMATAIIAEASLSFLGLGVPPSIPTWGGMLAEGRSYVTSAWWLAVFPGLGIFVTVLGLNLLGDWLRDQFDPKEDLNLV</sequence>
<dbReference type="GO" id="GO:0055085">
    <property type="term" value="P:transmembrane transport"/>
    <property type="evidence" value="ECO:0007669"/>
    <property type="project" value="InterPro"/>
</dbReference>
<dbReference type="InterPro" id="IPR025966">
    <property type="entry name" value="OppC_N"/>
</dbReference>
<evidence type="ECO:0000256" key="2">
    <source>
        <dbReference type="ARBA" id="ARBA00022448"/>
    </source>
</evidence>
<dbReference type="CDD" id="cd06261">
    <property type="entry name" value="TM_PBP2"/>
    <property type="match status" value="1"/>
</dbReference>
<feature type="transmembrane region" description="Helical" evidence="9">
    <location>
        <begin position="12"/>
        <end position="32"/>
    </location>
</feature>
<dbReference type="InterPro" id="IPR035906">
    <property type="entry name" value="MetI-like_sf"/>
</dbReference>
<keyword evidence="6" id="KW-0653">Protein transport</keyword>